<proteinExistence type="predicted"/>
<keyword evidence="2" id="KW-1133">Transmembrane helix</keyword>
<reference evidence="4" key="1">
    <citation type="submission" date="2018-01" db="EMBL/GenBank/DDBJ databases">
        <authorList>
            <person name="Li J."/>
        </authorList>
    </citation>
    <scope>NUCLEOTIDE SEQUENCE [LARGE SCALE GENOMIC DNA]</scope>
    <source>
        <strain evidence="4">592</strain>
    </source>
</reference>
<evidence type="ECO:0000313" key="4">
    <source>
        <dbReference type="Proteomes" id="UP000244384"/>
    </source>
</evidence>
<feature type="region of interest" description="Disordered" evidence="1">
    <location>
        <begin position="110"/>
        <end position="138"/>
    </location>
</feature>
<protein>
    <submittedName>
        <fullName evidence="3">Uncharacterized protein</fullName>
    </submittedName>
</protein>
<gene>
    <name evidence="3" type="ORF">C3E78_12770</name>
</gene>
<organism evidence="3 4">
    <name type="scientific">Aeromicrobium chenweiae</name>
    <dbReference type="NCBI Taxonomy" id="2079793"/>
    <lineage>
        <taxon>Bacteria</taxon>
        <taxon>Bacillati</taxon>
        <taxon>Actinomycetota</taxon>
        <taxon>Actinomycetes</taxon>
        <taxon>Propionibacteriales</taxon>
        <taxon>Nocardioidaceae</taxon>
        <taxon>Aeromicrobium</taxon>
    </lineage>
</organism>
<dbReference type="KEGG" id="aez:C3E78_12770"/>
<accession>A0A5F2F0P6</accession>
<dbReference type="RefSeq" id="WP_108578959.1">
    <property type="nucleotide sequence ID" value="NZ_CP026952.1"/>
</dbReference>
<dbReference type="PROSITE" id="PS51782">
    <property type="entry name" value="LYSM"/>
    <property type="match status" value="1"/>
</dbReference>
<feature type="compositionally biased region" description="Low complexity" evidence="1">
    <location>
        <begin position="121"/>
        <end position="132"/>
    </location>
</feature>
<evidence type="ECO:0000256" key="1">
    <source>
        <dbReference type="SAM" id="MobiDB-lite"/>
    </source>
</evidence>
<feature type="transmembrane region" description="Helical" evidence="2">
    <location>
        <begin position="41"/>
        <end position="64"/>
    </location>
</feature>
<dbReference type="EMBL" id="CP026952">
    <property type="protein sequence ID" value="AWB93008.1"/>
    <property type="molecule type" value="Genomic_DNA"/>
</dbReference>
<name>A0A2S0WNT5_9ACTN</name>
<dbReference type="CDD" id="cd00118">
    <property type="entry name" value="LysM"/>
    <property type="match status" value="1"/>
</dbReference>
<dbReference type="Proteomes" id="UP000244384">
    <property type="component" value="Chromosome"/>
</dbReference>
<dbReference type="InterPro" id="IPR018392">
    <property type="entry name" value="LysM"/>
</dbReference>
<keyword evidence="2" id="KW-0472">Membrane</keyword>
<dbReference type="AlphaFoldDB" id="A0A2S0WNT5"/>
<keyword evidence="2" id="KW-0812">Transmembrane</keyword>
<evidence type="ECO:0000313" key="3">
    <source>
        <dbReference type="EMBL" id="AWB93008.1"/>
    </source>
</evidence>
<dbReference type="OrthoDB" id="3210682at2"/>
<dbReference type="Gene3D" id="3.10.350.10">
    <property type="entry name" value="LysM domain"/>
    <property type="match status" value="1"/>
</dbReference>
<evidence type="ECO:0000256" key="2">
    <source>
        <dbReference type="SAM" id="Phobius"/>
    </source>
</evidence>
<dbReference type="Pfam" id="PF01476">
    <property type="entry name" value="LysM"/>
    <property type="match status" value="1"/>
</dbReference>
<sequence>MRLTRTGWLVTTLAAVSTYVLAPDAPVCVRALTGTSYPDALIALASLVQLALSGWVLLTVLLSVAGRSSRIARAVAPAAVRRALFVGAVGALTLAPAHADEFAAPSGQAAHSVDGLRLPDRPAAPGTTAPTPRRAHPQADPVVVRAGDTLWGIAARSLPSDASPADVGHAVARWHAANRGVIGPEPDLIFPGQHLTPPIGKDHP</sequence>
<dbReference type="InterPro" id="IPR036779">
    <property type="entry name" value="LysM_dom_sf"/>
</dbReference>
<keyword evidence="4" id="KW-1185">Reference proteome</keyword>
<accession>A0A2S0WNT5</accession>